<proteinExistence type="predicted"/>
<dbReference type="EMBL" id="CM010723">
    <property type="protein sequence ID" value="RZC76408.1"/>
    <property type="molecule type" value="Genomic_DNA"/>
</dbReference>
<reference evidence="1 2" key="1">
    <citation type="journal article" date="2018" name="Science">
        <title>The opium poppy genome and morphinan production.</title>
        <authorList>
            <person name="Guo L."/>
            <person name="Winzer T."/>
            <person name="Yang X."/>
            <person name="Li Y."/>
            <person name="Ning Z."/>
            <person name="He Z."/>
            <person name="Teodor R."/>
            <person name="Lu Y."/>
            <person name="Bowser T.A."/>
            <person name="Graham I.A."/>
            <person name="Ye K."/>
        </authorList>
    </citation>
    <scope>NUCLEOTIDE SEQUENCE [LARGE SCALE GENOMIC DNA]</scope>
    <source>
        <strain evidence="2">cv. HN1</strain>
        <tissue evidence="1">Leaves</tissue>
    </source>
</reference>
<evidence type="ECO:0000313" key="1">
    <source>
        <dbReference type="EMBL" id="RZC76408.1"/>
    </source>
</evidence>
<gene>
    <name evidence="1" type="ORF">C5167_000756</name>
</gene>
<organism evidence="1 2">
    <name type="scientific">Papaver somniferum</name>
    <name type="common">Opium poppy</name>
    <dbReference type="NCBI Taxonomy" id="3469"/>
    <lineage>
        <taxon>Eukaryota</taxon>
        <taxon>Viridiplantae</taxon>
        <taxon>Streptophyta</taxon>
        <taxon>Embryophyta</taxon>
        <taxon>Tracheophyta</taxon>
        <taxon>Spermatophyta</taxon>
        <taxon>Magnoliopsida</taxon>
        <taxon>Ranunculales</taxon>
        <taxon>Papaveraceae</taxon>
        <taxon>Papaveroideae</taxon>
        <taxon>Papaver</taxon>
    </lineage>
</organism>
<dbReference type="Proteomes" id="UP000316621">
    <property type="component" value="Chromosome 9"/>
</dbReference>
<sequence>MLLLHEQLRGRKQKPLKKFSILKYI</sequence>
<evidence type="ECO:0000313" key="2">
    <source>
        <dbReference type="Proteomes" id="UP000316621"/>
    </source>
</evidence>
<accession>A0A4Y7KW54</accession>
<keyword evidence="2" id="KW-1185">Reference proteome</keyword>
<dbReference type="Gramene" id="RZC76408">
    <property type="protein sequence ID" value="RZC76408"/>
    <property type="gene ID" value="C5167_000756"/>
</dbReference>
<dbReference type="AlphaFoldDB" id="A0A4Y7KW54"/>
<name>A0A4Y7KW54_PAPSO</name>
<protein>
    <submittedName>
        <fullName evidence="1">Uncharacterized protein</fullName>
    </submittedName>
</protein>